<evidence type="ECO:0000313" key="2">
    <source>
        <dbReference type="Proteomes" id="UP000295197"/>
    </source>
</evidence>
<comment type="caution">
    <text evidence="1">The sequence shown here is derived from an EMBL/GenBank/DDBJ whole genome shotgun (WGS) entry which is preliminary data.</text>
</comment>
<dbReference type="OrthoDB" id="9766256at2"/>
<dbReference type="Proteomes" id="UP000295197">
    <property type="component" value="Unassembled WGS sequence"/>
</dbReference>
<dbReference type="Pfam" id="PF12771">
    <property type="entry name" value="SusD-like_2"/>
    <property type="match status" value="1"/>
</dbReference>
<keyword evidence="2" id="KW-1185">Reference proteome</keyword>
<dbReference type="InterPro" id="IPR011990">
    <property type="entry name" value="TPR-like_helical_dom_sf"/>
</dbReference>
<sequence>MITLNKIKYISFGLCLSLAFTSCDKVLNINDNPNQATESTPELVLPQALVNTSQILLPYNTYGSRIMYFANAGGVSGWGNGFLDYNYSTANEAGLWSNTYNNLLDYEYVITQTAENDALAAYHHAAQVMKAYNFANLVDTYNDVPYSEALKGNEIVHPKYDAAEEIYADLASKLDQAIAWFKSGTAPSSFSNADVLFKGNITNWARFANTLKLKLVLKGKGKVAFANETIDAVGVLTDDAIVQPTFTKIDGKQNPMWNQWAYVASGAAVGTWGTQFVPTYFIVSFYDGYKLDDEGRANVTFANGISVPKNQLGDQDDPPTGIAPSAWVLRPTSGTISSTNYRGIGIVKGPSAGQPIMLLAEAKFLEAEAKVRGIMSGDAKVPFEDGIKASYNYLYKNEAGAITATVNATDYLAAYKADNSTSALVNFDLATSNEQKIEAIITQKYIAFNFQFGHEAWNEFRRTAYPSIINPATNQPYPNNNKANARNTFVSYGSTATTPDRLPTRILYPNTEFAYNQKNVPEVDKFSSKIFWAK</sequence>
<protein>
    <submittedName>
        <fullName evidence="1">SusD-like starch-binding protein associating with outer membrane</fullName>
    </submittedName>
</protein>
<name>A0A4R3VRQ6_9SPHI</name>
<gene>
    <name evidence="1" type="ORF">EDC17_103029</name>
</gene>
<dbReference type="SUPFAM" id="SSF48452">
    <property type="entry name" value="TPR-like"/>
    <property type="match status" value="1"/>
</dbReference>
<proteinExistence type="predicted"/>
<accession>A0A4R3VRQ6</accession>
<evidence type="ECO:0000313" key="1">
    <source>
        <dbReference type="EMBL" id="TCV10901.1"/>
    </source>
</evidence>
<organism evidence="1 2">
    <name type="scientific">Sphingobacterium alimentarium</name>
    <dbReference type="NCBI Taxonomy" id="797292"/>
    <lineage>
        <taxon>Bacteria</taxon>
        <taxon>Pseudomonadati</taxon>
        <taxon>Bacteroidota</taxon>
        <taxon>Sphingobacteriia</taxon>
        <taxon>Sphingobacteriales</taxon>
        <taxon>Sphingobacteriaceae</taxon>
        <taxon>Sphingobacterium</taxon>
    </lineage>
</organism>
<dbReference type="AlphaFoldDB" id="A0A4R3VRQ6"/>
<dbReference type="PROSITE" id="PS51257">
    <property type="entry name" value="PROKAR_LIPOPROTEIN"/>
    <property type="match status" value="1"/>
</dbReference>
<dbReference type="EMBL" id="SMBZ01000030">
    <property type="protein sequence ID" value="TCV10901.1"/>
    <property type="molecule type" value="Genomic_DNA"/>
</dbReference>
<dbReference type="Gene3D" id="1.25.40.390">
    <property type="match status" value="1"/>
</dbReference>
<dbReference type="InterPro" id="IPR041662">
    <property type="entry name" value="SusD-like_2"/>
</dbReference>
<reference evidence="1 2" key="1">
    <citation type="submission" date="2019-03" db="EMBL/GenBank/DDBJ databases">
        <title>Genomic Encyclopedia of Type Strains, Phase IV (KMG-IV): sequencing the most valuable type-strain genomes for metagenomic binning, comparative biology and taxonomic classification.</title>
        <authorList>
            <person name="Goeker M."/>
        </authorList>
    </citation>
    <scope>NUCLEOTIDE SEQUENCE [LARGE SCALE GENOMIC DNA]</scope>
    <source>
        <strain evidence="1 2">DSM 22362</strain>
    </source>
</reference>